<feature type="transmembrane region" description="Helical" evidence="1">
    <location>
        <begin position="127"/>
        <end position="146"/>
    </location>
</feature>
<evidence type="ECO:0000313" key="5">
    <source>
        <dbReference type="WBParaSite" id="MBELARI_LOCUS15776"/>
    </source>
</evidence>
<feature type="transmembrane region" description="Helical" evidence="1">
    <location>
        <begin position="12"/>
        <end position="36"/>
    </location>
</feature>
<name>A0AAF3EN07_9BILA</name>
<reference evidence="4 5" key="1">
    <citation type="submission" date="2024-02" db="UniProtKB">
        <authorList>
            <consortium name="WormBaseParasite"/>
        </authorList>
    </citation>
    <scope>IDENTIFICATION</scope>
</reference>
<accession>A0AAF3EN07</accession>
<proteinExistence type="predicted"/>
<feature type="domain" description="7TM GPCR serpentine receptor class x (Srx)" evidence="2">
    <location>
        <begin position="55"/>
        <end position="273"/>
    </location>
</feature>
<organism evidence="3 4">
    <name type="scientific">Mesorhabditis belari</name>
    <dbReference type="NCBI Taxonomy" id="2138241"/>
    <lineage>
        <taxon>Eukaryota</taxon>
        <taxon>Metazoa</taxon>
        <taxon>Ecdysozoa</taxon>
        <taxon>Nematoda</taxon>
        <taxon>Chromadorea</taxon>
        <taxon>Rhabditida</taxon>
        <taxon>Rhabditina</taxon>
        <taxon>Rhabditomorpha</taxon>
        <taxon>Rhabditoidea</taxon>
        <taxon>Rhabditidae</taxon>
        <taxon>Mesorhabditinae</taxon>
        <taxon>Mesorhabditis</taxon>
    </lineage>
</organism>
<dbReference type="PANTHER" id="PTHR23017">
    <property type="entry name" value="SERPENTINE RECEPTOR, CLASS X"/>
    <property type="match status" value="1"/>
</dbReference>
<dbReference type="InterPro" id="IPR019430">
    <property type="entry name" value="7TM_GPCR_serpentine_rcpt_Srx"/>
</dbReference>
<dbReference type="Gene3D" id="1.20.1070.10">
    <property type="entry name" value="Rhodopsin 7-helix transmembrane proteins"/>
    <property type="match status" value="1"/>
</dbReference>
<keyword evidence="3" id="KW-1185">Reference proteome</keyword>
<dbReference type="WBParaSite" id="MBELARI_LOCUS15431">
    <property type="protein sequence ID" value="MBELARI_LOCUS15431"/>
    <property type="gene ID" value="MBELARI_LOCUS15431"/>
</dbReference>
<dbReference type="Pfam" id="PF10328">
    <property type="entry name" value="7TM_GPCR_Srx"/>
    <property type="match status" value="1"/>
</dbReference>
<dbReference type="Proteomes" id="UP000887575">
    <property type="component" value="Unassembled WGS sequence"/>
</dbReference>
<protein>
    <submittedName>
        <fullName evidence="4 5">7TM GPCR serpentine receptor class x (Srx) domain-containing protein</fullName>
    </submittedName>
</protein>
<dbReference type="WBParaSite" id="MBELARI_LOCUS15776">
    <property type="protein sequence ID" value="MBELARI_LOCUS15776"/>
    <property type="gene ID" value="MBELARI_LOCUS15776"/>
</dbReference>
<feature type="transmembrane region" description="Helical" evidence="1">
    <location>
        <begin position="179"/>
        <end position="199"/>
    </location>
</feature>
<evidence type="ECO:0000259" key="2">
    <source>
        <dbReference type="Pfam" id="PF10328"/>
    </source>
</evidence>
<keyword evidence="1" id="KW-0812">Transmembrane</keyword>
<dbReference type="PANTHER" id="PTHR23017:SF3">
    <property type="entry name" value="G-PROTEIN COUPLED RECEPTORS FAMILY 1 PROFILE DOMAIN-CONTAINING PROTEIN"/>
    <property type="match status" value="1"/>
</dbReference>
<sequence length="306" mass="35009">MTDKTINESENTIMILCMFLIGLTGVLLGINGLIVVRKNSFLRGIVRHYLYVDLTNFILINGCHLTWGVPCALWSLDSLSAVNYIFSDIVNGASSMGSLPKLFLGINRILAISFGGRYHDRFERTKWFQYFLMAFWPSCTMTAFAMPDCHAIFVPNGQNFFFVQNTPCALDVMYYTQVLAPYIFLPLSTFFDASVFIMMHRRVRQLTRSRQQMSYQKSDQLRKEYKLAAQMVTNMFSGFTVTFAVAIGQNYISSPMPSFLMWTALWQGCCAVQCLTYVILLREVRPSERKTQPISTVSMQTTIRVD</sequence>
<feature type="transmembrane region" description="Helical" evidence="1">
    <location>
        <begin position="57"/>
        <end position="76"/>
    </location>
</feature>
<dbReference type="SUPFAM" id="SSF81321">
    <property type="entry name" value="Family A G protein-coupled receptor-like"/>
    <property type="match status" value="1"/>
</dbReference>
<feature type="transmembrane region" description="Helical" evidence="1">
    <location>
        <begin position="227"/>
        <end position="247"/>
    </location>
</feature>
<keyword evidence="1" id="KW-1133">Transmembrane helix</keyword>
<evidence type="ECO:0000256" key="1">
    <source>
        <dbReference type="SAM" id="Phobius"/>
    </source>
</evidence>
<dbReference type="AlphaFoldDB" id="A0AAF3EN07"/>
<feature type="transmembrane region" description="Helical" evidence="1">
    <location>
        <begin position="259"/>
        <end position="280"/>
    </location>
</feature>
<keyword evidence="1" id="KW-0472">Membrane</keyword>
<evidence type="ECO:0000313" key="3">
    <source>
        <dbReference type="Proteomes" id="UP000887575"/>
    </source>
</evidence>
<evidence type="ECO:0000313" key="4">
    <source>
        <dbReference type="WBParaSite" id="MBELARI_LOCUS15431"/>
    </source>
</evidence>